<evidence type="ECO:0000256" key="13">
    <source>
        <dbReference type="PIRSR" id="PIRSR602401-1"/>
    </source>
</evidence>
<dbReference type="Pfam" id="PF00067">
    <property type="entry name" value="p450"/>
    <property type="match status" value="1"/>
</dbReference>
<evidence type="ECO:0000256" key="9">
    <source>
        <dbReference type="ARBA" id="ARBA00023002"/>
    </source>
</evidence>
<feature type="binding site" description="axial binding residue" evidence="13">
    <location>
        <position position="433"/>
    </location>
    <ligand>
        <name>heme</name>
        <dbReference type="ChEBI" id="CHEBI:30413"/>
    </ligand>
    <ligandPart>
        <name>Fe</name>
        <dbReference type="ChEBI" id="CHEBI:18248"/>
    </ligandPart>
</feature>
<dbReference type="InterPro" id="IPR001128">
    <property type="entry name" value="Cyt_P450"/>
</dbReference>
<keyword evidence="12" id="KW-0472">Membrane</keyword>
<name>A0A1X6MQT0_9APHY</name>
<keyword evidence="9" id="KW-0560">Oxidoreductase</keyword>
<dbReference type="OrthoDB" id="2781403at2759"/>
<keyword evidence="5 13" id="KW-0349">Heme</keyword>
<keyword evidence="10 13" id="KW-0408">Iron</keyword>
<evidence type="ECO:0000256" key="11">
    <source>
        <dbReference type="ARBA" id="ARBA00023033"/>
    </source>
</evidence>
<dbReference type="InterPro" id="IPR050364">
    <property type="entry name" value="Cytochrome_P450_fung"/>
</dbReference>
<dbReference type="PANTHER" id="PTHR46300">
    <property type="entry name" value="P450, PUTATIVE (EUROFUNG)-RELATED-RELATED"/>
    <property type="match status" value="1"/>
</dbReference>
<evidence type="ECO:0000256" key="7">
    <source>
        <dbReference type="ARBA" id="ARBA00022723"/>
    </source>
</evidence>
<evidence type="ECO:0000256" key="3">
    <source>
        <dbReference type="ARBA" id="ARBA00005179"/>
    </source>
</evidence>
<comment type="similarity">
    <text evidence="4">Belongs to the cytochrome P450 family.</text>
</comment>
<keyword evidence="14" id="KW-0732">Signal</keyword>
<evidence type="ECO:0000256" key="1">
    <source>
        <dbReference type="ARBA" id="ARBA00001971"/>
    </source>
</evidence>
<dbReference type="GO" id="GO:0005506">
    <property type="term" value="F:iron ion binding"/>
    <property type="evidence" value="ECO:0007669"/>
    <property type="project" value="InterPro"/>
</dbReference>
<organism evidence="15 16">
    <name type="scientific">Postia placenta MAD-698-R-SB12</name>
    <dbReference type="NCBI Taxonomy" id="670580"/>
    <lineage>
        <taxon>Eukaryota</taxon>
        <taxon>Fungi</taxon>
        <taxon>Dikarya</taxon>
        <taxon>Basidiomycota</taxon>
        <taxon>Agaricomycotina</taxon>
        <taxon>Agaricomycetes</taxon>
        <taxon>Polyporales</taxon>
        <taxon>Adustoporiaceae</taxon>
        <taxon>Rhodonia</taxon>
    </lineage>
</organism>
<evidence type="ECO:0000256" key="10">
    <source>
        <dbReference type="ARBA" id="ARBA00023004"/>
    </source>
</evidence>
<keyword evidence="8" id="KW-1133">Transmembrane helix</keyword>
<protein>
    <recommendedName>
        <fullName evidence="17">Cytochrome P450</fullName>
    </recommendedName>
</protein>
<keyword evidence="16" id="KW-1185">Reference proteome</keyword>
<comment type="cofactor">
    <cofactor evidence="1 13">
        <name>heme</name>
        <dbReference type="ChEBI" id="CHEBI:30413"/>
    </cofactor>
</comment>
<evidence type="ECO:0000256" key="2">
    <source>
        <dbReference type="ARBA" id="ARBA00004370"/>
    </source>
</evidence>
<dbReference type="Proteomes" id="UP000194127">
    <property type="component" value="Unassembled WGS sequence"/>
</dbReference>
<evidence type="ECO:0000256" key="4">
    <source>
        <dbReference type="ARBA" id="ARBA00010617"/>
    </source>
</evidence>
<evidence type="ECO:0000256" key="8">
    <source>
        <dbReference type="ARBA" id="ARBA00022989"/>
    </source>
</evidence>
<dbReference type="InterPro" id="IPR002401">
    <property type="entry name" value="Cyt_P450_E_grp-I"/>
</dbReference>
<comment type="subcellular location">
    <subcellularLocation>
        <location evidence="2">Membrane</location>
    </subcellularLocation>
</comment>
<evidence type="ECO:0000256" key="14">
    <source>
        <dbReference type="SAM" id="SignalP"/>
    </source>
</evidence>
<dbReference type="SUPFAM" id="SSF48264">
    <property type="entry name" value="Cytochrome P450"/>
    <property type="match status" value="1"/>
</dbReference>
<evidence type="ECO:0000313" key="16">
    <source>
        <dbReference type="Proteomes" id="UP000194127"/>
    </source>
</evidence>
<dbReference type="GO" id="GO:0004497">
    <property type="term" value="F:monooxygenase activity"/>
    <property type="evidence" value="ECO:0007669"/>
    <property type="project" value="UniProtKB-KW"/>
</dbReference>
<dbReference type="EMBL" id="KZ110604">
    <property type="protein sequence ID" value="OSX58660.1"/>
    <property type="molecule type" value="Genomic_DNA"/>
</dbReference>
<dbReference type="AlphaFoldDB" id="A0A1X6MQT0"/>
<reference evidence="15 16" key="1">
    <citation type="submission" date="2017-04" db="EMBL/GenBank/DDBJ databases">
        <title>Genome Sequence of the Model Brown-Rot Fungus Postia placenta SB12.</title>
        <authorList>
            <consortium name="DOE Joint Genome Institute"/>
            <person name="Gaskell J."/>
            <person name="Kersten P."/>
            <person name="Larrondo L.F."/>
            <person name="Canessa P."/>
            <person name="Martinez D."/>
            <person name="Hibbett D."/>
            <person name="Schmoll M."/>
            <person name="Kubicek C.P."/>
            <person name="Martinez A.T."/>
            <person name="Yadav J."/>
            <person name="Master E."/>
            <person name="Magnuson J.K."/>
            <person name="James T."/>
            <person name="Yaver D."/>
            <person name="Berka R."/>
            <person name="Labutti K."/>
            <person name="Lipzen A."/>
            <person name="Aerts A."/>
            <person name="Barry K."/>
            <person name="Henrissat B."/>
            <person name="Blanchette R."/>
            <person name="Grigoriev I."/>
            <person name="Cullen D."/>
        </authorList>
    </citation>
    <scope>NUCLEOTIDE SEQUENCE [LARGE SCALE GENOMIC DNA]</scope>
    <source>
        <strain evidence="15 16">MAD-698-R-SB12</strain>
    </source>
</reference>
<accession>A0A1X6MQT0</accession>
<dbReference type="RefSeq" id="XP_024335454.1">
    <property type="nucleotide sequence ID" value="XM_024486666.1"/>
</dbReference>
<dbReference type="PANTHER" id="PTHR46300:SF5">
    <property type="entry name" value="CYTOCHROME P450"/>
    <property type="match status" value="1"/>
</dbReference>
<evidence type="ECO:0008006" key="17">
    <source>
        <dbReference type="Google" id="ProtNLM"/>
    </source>
</evidence>
<comment type="pathway">
    <text evidence="3">Secondary metabolite biosynthesis.</text>
</comment>
<dbReference type="PRINTS" id="PR00463">
    <property type="entry name" value="EP450I"/>
</dbReference>
<keyword evidence="7 13" id="KW-0479">Metal-binding</keyword>
<dbReference type="GO" id="GO:0020037">
    <property type="term" value="F:heme binding"/>
    <property type="evidence" value="ECO:0007669"/>
    <property type="project" value="InterPro"/>
</dbReference>
<sequence length="504" mass="57044">MVLILSLLSCFFCIRWSQRKQKQYPPGPTPIPFIGNFHQMPIENQPETFTKWAHTYGEIVYVHLFNKTFVFLNSLRATQDLMVKKGTIYSDRPTFVMWDDVYNLKPVTTSLKMNGDWREHRRWMQSALETDKALLGLHPLIRSSVDKLLVKLLNSPDAFFTHVRRYSSDLTLDIAYGMDNLTNDDHFNSTAQKAADAIVHGATVAALVEFLPILTYIPAWMPGTIYNQDVVKGRHNVRQLLDVPFSLLVKKIISGTYRPSFASALIEAKSENGQLSSWAESHIKGASATLYAAGSETSAAVLLTLILTMVLHPDVLEKVHNEITSVIGSDRLPEFGDRKLLPYVEHVLMEVLRWNPPVPLGVPHCLAQDDIYNGYFLPKGASVISNIWAISRDPSIYPDPDAFRPERFEEMDAETLEMYDPRKYVFGFGRRICTGRYVADLSIWLAAVNILATMDIKKARDTFGAEIEPEFSFVTALTRYPREFICSIRPQAPAAAELIIAKSH</sequence>
<evidence type="ECO:0000313" key="15">
    <source>
        <dbReference type="EMBL" id="OSX58660.1"/>
    </source>
</evidence>
<dbReference type="GO" id="GO:0016020">
    <property type="term" value="C:membrane"/>
    <property type="evidence" value="ECO:0007669"/>
    <property type="project" value="UniProtKB-SubCell"/>
</dbReference>
<dbReference type="STRING" id="670580.A0A1X6MQT0"/>
<keyword evidence="11" id="KW-0503">Monooxygenase</keyword>
<evidence type="ECO:0000256" key="12">
    <source>
        <dbReference type="ARBA" id="ARBA00023136"/>
    </source>
</evidence>
<gene>
    <name evidence="15" type="ORF">POSPLADRAFT_1152541</name>
</gene>
<dbReference type="GeneID" id="36331615"/>
<feature type="signal peptide" evidence="14">
    <location>
        <begin position="1"/>
        <end position="17"/>
    </location>
</feature>
<dbReference type="InterPro" id="IPR036396">
    <property type="entry name" value="Cyt_P450_sf"/>
</dbReference>
<proteinExistence type="inferred from homology"/>
<keyword evidence="6" id="KW-0812">Transmembrane</keyword>
<evidence type="ECO:0000256" key="5">
    <source>
        <dbReference type="ARBA" id="ARBA00022617"/>
    </source>
</evidence>
<dbReference type="Gene3D" id="1.10.630.10">
    <property type="entry name" value="Cytochrome P450"/>
    <property type="match status" value="1"/>
</dbReference>
<feature type="chain" id="PRO_5010856113" description="Cytochrome P450" evidence="14">
    <location>
        <begin position="18"/>
        <end position="504"/>
    </location>
</feature>
<evidence type="ECO:0000256" key="6">
    <source>
        <dbReference type="ARBA" id="ARBA00022692"/>
    </source>
</evidence>
<dbReference type="GO" id="GO:0016705">
    <property type="term" value="F:oxidoreductase activity, acting on paired donors, with incorporation or reduction of molecular oxygen"/>
    <property type="evidence" value="ECO:0007669"/>
    <property type="project" value="InterPro"/>
</dbReference>
<dbReference type="CDD" id="cd11065">
    <property type="entry name" value="CYP64-like"/>
    <property type="match status" value="1"/>
</dbReference>